<feature type="transmembrane region" description="Helical" evidence="12">
    <location>
        <begin position="442"/>
        <end position="465"/>
    </location>
</feature>
<evidence type="ECO:0000259" key="14">
    <source>
        <dbReference type="PROSITE" id="PS51098"/>
    </source>
</evidence>
<feature type="transmembrane region" description="Helical" evidence="12">
    <location>
        <begin position="291"/>
        <end position="319"/>
    </location>
</feature>
<accession>A0A2A5RWL4</accession>
<keyword evidence="6" id="KW-0598">Phosphotransferase system</keyword>
<dbReference type="GO" id="GO:0016301">
    <property type="term" value="F:kinase activity"/>
    <property type="evidence" value="ECO:0007669"/>
    <property type="project" value="UniProtKB-KW"/>
</dbReference>
<feature type="domain" description="PTS EIIA type-1" evidence="13">
    <location>
        <begin position="505"/>
        <end position="609"/>
    </location>
</feature>
<keyword evidence="10 12" id="KW-0472">Membrane</keyword>
<reference evidence="16 17" key="1">
    <citation type="submission" date="2014-12" db="EMBL/GenBank/DDBJ databases">
        <title>Draft genome sequences of 10 type strains of Lactococcus.</title>
        <authorList>
            <person name="Sun Z."/>
            <person name="Zhong Z."/>
            <person name="Liu W."/>
            <person name="Zhang W."/>
            <person name="Zhang H."/>
        </authorList>
    </citation>
    <scope>NUCLEOTIDE SEQUENCE [LARGE SCALE GENOMIC DNA]</scope>
    <source>
        <strain evidence="16 17">DSM 6634</strain>
    </source>
</reference>
<keyword evidence="8" id="KW-0418">Kinase</keyword>
<organism evidence="16 17">
    <name type="scientific">Pseudolactococcus piscium</name>
    <dbReference type="NCBI Taxonomy" id="1364"/>
    <lineage>
        <taxon>Bacteria</taxon>
        <taxon>Bacillati</taxon>
        <taxon>Bacillota</taxon>
        <taxon>Bacilli</taxon>
        <taxon>Lactobacillales</taxon>
        <taxon>Streptococcaceae</taxon>
        <taxon>Pseudolactococcus</taxon>
    </lineage>
</organism>
<evidence type="ECO:0000256" key="11">
    <source>
        <dbReference type="PROSITE-ProRule" id="PRU00421"/>
    </source>
</evidence>
<keyword evidence="5" id="KW-0808">Transferase</keyword>
<dbReference type="Proteomes" id="UP000218282">
    <property type="component" value="Unassembled WGS sequence"/>
</dbReference>
<dbReference type="InterPro" id="IPR036878">
    <property type="entry name" value="Glu_permease_IIB"/>
</dbReference>
<comment type="subcellular location">
    <subcellularLocation>
        <location evidence="1">Cell membrane</location>
        <topology evidence="1">Multi-pass membrane protein</topology>
    </subcellularLocation>
</comment>
<gene>
    <name evidence="16" type="ORF">RU86_GL000654</name>
</gene>
<dbReference type="Gene3D" id="3.30.1360.60">
    <property type="entry name" value="Glucose permease domain IIB"/>
    <property type="match status" value="1"/>
</dbReference>
<keyword evidence="4" id="KW-0762">Sugar transport</keyword>
<dbReference type="NCBIfam" id="TIGR00830">
    <property type="entry name" value="PTBA"/>
    <property type="match status" value="1"/>
</dbReference>
<feature type="transmembrane region" description="Helical" evidence="12">
    <location>
        <begin position="148"/>
        <end position="170"/>
    </location>
</feature>
<dbReference type="GO" id="GO:0008982">
    <property type="term" value="F:protein-N(PI)-phosphohistidine-sugar phosphotransferase activity"/>
    <property type="evidence" value="ECO:0007669"/>
    <property type="project" value="InterPro"/>
</dbReference>
<evidence type="ECO:0000256" key="7">
    <source>
        <dbReference type="ARBA" id="ARBA00022692"/>
    </source>
</evidence>
<evidence type="ECO:0000256" key="6">
    <source>
        <dbReference type="ARBA" id="ARBA00022683"/>
    </source>
</evidence>
<evidence type="ECO:0000256" key="5">
    <source>
        <dbReference type="ARBA" id="ARBA00022679"/>
    </source>
</evidence>
<dbReference type="PANTHER" id="PTHR30175">
    <property type="entry name" value="PHOSPHOTRANSFERASE SYSTEM TRANSPORT PROTEIN"/>
    <property type="match status" value="1"/>
</dbReference>
<dbReference type="PANTHER" id="PTHR30175:SF1">
    <property type="entry name" value="PTS SYSTEM ARBUTIN-, CELLOBIOSE-, AND SALICIN-SPECIFIC EIIBC COMPONENT-RELATED"/>
    <property type="match status" value="1"/>
</dbReference>
<proteinExistence type="predicted"/>
<evidence type="ECO:0000256" key="9">
    <source>
        <dbReference type="ARBA" id="ARBA00022989"/>
    </source>
</evidence>
<dbReference type="CDD" id="cd00212">
    <property type="entry name" value="PTS_IIB_glc"/>
    <property type="match status" value="1"/>
</dbReference>
<keyword evidence="2" id="KW-0813">Transport</keyword>
<dbReference type="Pfam" id="PF00367">
    <property type="entry name" value="PTS_EIIB"/>
    <property type="match status" value="1"/>
</dbReference>
<dbReference type="PROSITE" id="PS51093">
    <property type="entry name" value="PTS_EIIA_TYPE_1"/>
    <property type="match status" value="1"/>
</dbReference>
<feature type="transmembrane region" description="Helical" evidence="12">
    <location>
        <begin position="225"/>
        <end position="245"/>
    </location>
</feature>
<evidence type="ECO:0000313" key="17">
    <source>
        <dbReference type="Proteomes" id="UP000218282"/>
    </source>
</evidence>
<dbReference type="InterPro" id="IPR001127">
    <property type="entry name" value="PTS_EIIA_1_perm"/>
</dbReference>
<evidence type="ECO:0000256" key="1">
    <source>
        <dbReference type="ARBA" id="ARBA00004651"/>
    </source>
</evidence>
<dbReference type="InterPro" id="IPR003352">
    <property type="entry name" value="PTS_EIIC"/>
</dbReference>
<dbReference type="PROSITE" id="PS51103">
    <property type="entry name" value="PTS_EIIC_TYPE_1"/>
    <property type="match status" value="1"/>
</dbReference>
<keyword evidence="17" id="KW-1185">Reference proteome</keyword>
<dbReference type="EMBL" id="JXJW01000015">
    <property type="protein sequence ID" value="PCS05647.1"/>
    <property type="molecule type" value="Genomic_DNA"/>
</dbReference>
<keyword evidence="3" id="KW-1003">Cell membrane</keyword>
<dbReference type="InterPro" id="IPR011055">
    <property type="entry name" value="Dup_hybrid_motif"/>
</dbReference>
<evidence type="ECO:0000313" key="16">
    <source>
        <dbReference type="EMBL" id="PCS05647.1"/>
    </source>
</evidence>
<evidence type="ECO:0000256" key="10">
    <source>
        <dbReference type="ARBA" id="ARBA00023136"/>
    </source>
</evidence>
<dbReference type="Pfam" id="PF02378">
    <property type="entry name" value="PTS_EIIC"/>
    <property type="match status" value="1"/>
</dbReference>
<feature type="domain" description="PTS EIIC type-1" evidence="15">
    <location>
        <begin position="105"/>
        <end position="475"/>
    </location>
</feature>
<dbReference type="AlphaFoldDB" id="A0A2A5RWL4"/>
<dbReference type="SUPFAM" id="SSF55604">
    <property type="entry name" value="Glucose permease domain IIB"/>
    <property type="match status" value="1"/>
</dbReference>
<dbReference type="SUPFAM" id="SSF51261">
    <property type="entry name" value="Duplicated hybrid motif"/>
    <property type="match status" value="1"/>
</dbReference>
<dbReference type="InterPro" id="IPR050558">
    <property type="entry name" value="PTS_Sugar-Specific_Components"/>
</dbReference>
<dbReference type="GO" id="GO:0005886">
    <property type="term" value="C:plasma membrane"/>
    <property type="evidence" value="ECO:0007669"/>
    <property type="project" value="UniProtKB-SubCell"/>
</dbReference>
<name>A0A2A5RWL4_9LACT</name>
<protein>
    <submittedName>
        <fullName evidence="16">PTS beta-glucoside transporter subunit IIABC</fullName>
    </submittedName>
</protein>
<sequence>MKGLTNMDYEEIAREIITNVGGKENIANLTHCFTRLRFELKAVDQVNTEKLNQVEGVISTLYSSGQYQVVIGNKVEKVFDAVQDKLGPAQSSTSSTHSVKERLLILVTQIFTPVVPAIAASGLIKGLLTAAKLLLQRVLGIDISTSDTYNLLFMASQVIFYFMPIFLAYTAAKALKVDKFSAMVLGGFLVYPQVNDMMLDYKTAASMFGMPFVKGAWGSGDNLRVFSYVESVIPIILTVAVLYYLEKGLKRVVPDILKIILVPGLSLIIMLPIMLGITGPIGIYLGNGIQAAYNAVMTFSPLLGGALIGGGWGIFVIFGAHRALLPIGLNDVALTGKQNLLAFAGAANFAQGGSVLGVALKTKNKELKSVSWSALISAVLVGITEPAIYGANLRLKKPMLAAIISGAVGGAIMGLGNVYGDAFANNGVLTIFTYAAFGMTSFMYYLVGCLVAFIGAVGLTYLLGFEDIPDQVSDRQDELGAANQEDMRITSPVSGRLIPVESVNDPVFSKNMMGKSVAIVAEKGTLVAPASARVTMLCKTQHALGLRLDNGFDLLIHLGINTVELNGAFFDMQVAVGDRVVAHQGLGTFDIAKIKAAGYDPTVLIVLTNNEKFGLKGLQETQLVTIDDAIYIK</sequence>
<feature type="transmembrane region" description="Helical" evidence="12">
    <location>
        <begin position="399"/>
        <end position="419"/>
    </location>
</feature>
<feature type="transmembrane region" description="Helical" evidence="12">
    <location>
        <begin position="372"/>
        <end position="392"/>
    </location>
</feature>
<keyword evidence="9 12" id="KW-1133">Transmembrane helix</keyword>
<dbReference type="FunFam" id="3.30.1360.60:FF:000001">
    <property type="entry name" value="PTS system glucose-specific IIBC component PtsG"/>
    <property type="match status" value="1"/>
</dbReference>
<evidence type="ECO:0000259" key="13">
    <source>
        <dbReference type="PROSITE" id="PS51093"/>
    </source>
</evidence>
<evidence type="ECO:0000256" key="4">
    <source>
        <dbReference type="ARBA" id="ARBA00022597"/>
    </source>
</evidence>
<dbReference type="InterPro" id="IPR018113">
    <property type="entry name" value="PTrfase_EIIB_Cys"/>
</dbReference>
<dbReference type="InterPro" id="IPR001996">
    <property type="entry name" value="PTS_IIB_1"/>
</dbReference>
<feature type="domain" description="PTS EIIB type-1" evidence="14">
    <location>
        <begin position="10"/>
        <end position="92"/>
    </location>
</feature>
<evidence type="ECO:0000256" key="3">
    <source>
        <dbReference type="ARBA" id="ARBA00022475"/>
    </source>
</evidence>
<dbReference type="Pfam" id="PF00358">
    <property type="entry name" value="PTS_EIIA_1"/>
    <property type="match status" value="1"/>
</dbReference>
<dbReference type="GO" id="GO:0090589">
    <property type="term" value="F:protein-phosphocysteine-trehalose phosphotransferase system transporter activity"/>
    <property type="evidence" value="ECO:0007669"/>
    <property type="project" value="TreeGrafter"/>
</dbReference>
<dbReference type="PROSITE" id="PS00371">
    <property type="entry name" value="PTS_EIIA_TYPE_1_HIS"/>
    <property type="match status" value="1"/>
</dbReference>
<dbReference type="GO" id="GO:0009401">
    <property type="term" value="P:phosphoenolpyruvate-dependent sugar phosphotransferase system"/>
    <property type="evidence" value="ECO:0007669"/>
    <property type="project" value="UniProtKB-KW"/>
</dbReference>
<dbReference type="GO" id="GO:0015771">
    <property type="term" value="P:trehalose transport"/>
    <property type="evidence" value="ECO:0007669"/>
    <property type="project" value="TreeGrafter"/>
</dbReference>
<dbReference type="Gene3D" id="2.70.70.10">
    <property type="entry name" value="Glucose Permease (Domain IIA)"/>
    <property type="match status" value="1"/>
</dbReference>
<evidence type="ECO:0000256" key="2">
    <source>
        <dbReference type="ARBA" id="ARBA00022448"/>
    </source>
</evidence>
<dbReference type="PROSITE" id="PS51098">
    <property type="entry name" value="PTS_EIIB_TYPE_1"/>
    <property type="match status" value="1"/>
</dbReference>
<dbReference type="InterPro" id="IPR013013">
    <property type="entry name" value="PTS_EIIC_1"/>
</dbReference>
<keyword evidence="7 12" id="KW-0812">Transmembrane</keyword>
<feature type="transmembrane region" description="Helical" evidence="12">
    <location>
        <begin position="257"/>
        <end position="285"/>
    </location>
</feature>
<comment type="caution">
    <text evidence="16">The sequence shown here is derived from an EMBL/GenBank/DDBJ whole genome shotgun (WGS) entry which is preliminary data.</text>
</comment>
<feature type="active site" description="Phosphocysteine intermediate; for EIIB activity" evidence="11">
    <location>
        <position position="32"/>
    </location>
</feature>
<evidence type="ECO:0000259" key="15">
    <source>
        <dbReference type="PROSITE" id="PS51103"/>
    </source>
</evidence>
<feature type="transmembrane region" description="Helical" evidence="12">
    <location>
        <begin position="103"/>
        <end position="128"/>
    </location>
</feature>
<evidence type="ECO:0000256" key="12">
    <source>
        <dbReference type="SAM" id="Phobius"/>
    </source>
</evidence>
<evidence type="ECO:0000256" key="8">
    <source>
        <dbReference type="ARBA" id="ARBA00022777"/>
    </source>
</evidence>